<gene>
    <name evidence="1" type="ORF">NE237_002067</name>
</gene>
<accession>A0A9Q0KUJ6</accession>
<keyword evidence="2" id="KW-1185">Reference proteome</keyword>
<sequence>MKILLYAWCEKRHKYGHVTASCRTIPAAPVLANDSPALDANVSSPVVRTGLDHRGAVLLPKVVLDNQMRLPILNGENYVEWLELLELTLGCMNLDLAINEEKPEDLTDESTPDQRDYYAKWQRSNNMSLRLIKANMSRIIRRSIPDKPIAREYLDVIKKQYVSTDSSTVSTLIAKLGAIKYNESKDPHDYWDDSILFSMTNAGESNLVRTCNSCSMKILLYAWCEKRHKYGHVTASCSSIRAVPVLANDSPALDANASSPVVGTSLDHRGAVVNHLELARIDSHMQNTSITVPLVCLFSI</sequence>
<organism evidence="1 2">
    <name type="scientific">Protea cynaroides</name>
    <dbReference type="NCBI Taxonomy" id="273540"/>
    <lineage>
        <taxon>Eukaryota</taxon>
        <taxon>Viridiplantae</taxon>
        <taxon>Streptophyta</taxon>
        <taxon>Embryophyta</taxon>
        <taxon>Tracheophyta</taxon>
        <taxon>Spermatophyta</taxon>
        <taxon>Magnoliopsida</taxon>
        <taxon>Proteales</taxon>
        <taxon>Proteaceae</taxon>
        <taxon>Protea</taxon>
    </lineage>
</organism>
<dbReference type="EMBL" id="JAMYWD010000003">
    <property type="protein sequence ID" value="KAJ4976961.1"/>
    <property type="molecule type" value="Genomic_DNA"/>
</dbReference>
<evidence type="ECO:0000313" key="1">
    <source>
        <dbReference type="EMBL" id="KAJ4976961.1"/>
    </source>
</evidence>
<proteinExistence type="predicted"/>
<name>A0A9Q0KUJ6_9MAGN</name>
<dbReference type="Proteomes" id="UP001141806">
    <property type="component" value="Unassembled WGS sequence"/>
</dbReference>
<evidence type="ECO:0000313" key="2">
    <source>
        <dbReference type="Proteomes" id="UP001141806"/>
    </source>
</evidence>
<reference evidence="1" key="1">
    <citation type="journal article" date="2023" name="Plant J.">
        <title>The genome of the king protea, Protea cynaroides.</title>
        <authorList>
            <person name="Chang J."/>
            <person name="Duong T.A."/>
            <person name="Schoeman C."/>
            <person name="Ma X."/>
            <person name="Roodt D."/>
            <person name="Barker N."/>
            <person name="Li Z."/>
            <person name="Van de Peer Y."/>
            <person name="Mizrachi E."/>
        </authorList>
    </citation>
    <scope>NUCLEOTIDE SEQUENCE</scope>
    <source>
        <tissue evidence="1">Young leaves</tissue>
    </source>
</reference>
<dbReference type="AlphaFoldDB" id="A0A9Q0KUJ6"/>
<comment type="caution">
    <text evidence="1">The sequence shown here is derived from an EMBL/GenBank/DDBJ whole genome shotgun (WGS) entry which is preliminary data.</text>
</comment>
<protein>
    <submittedName>
        <fullName evidence="1">Uncharacterized protein</fullName>
    </submittedName>
</protein>